<evidence type="ECO:0000313" key="3">
    <source>
        <dbReference type="Proteomes" id="UP000320735"/>
    </source>
</evidence>
<proteinExistence type="predicted"/>
<sequence>MGVDTESASASEVNLIERLVDRRTTQRPPARLIYDKAGDSDPLRERLAARGIDLICPHRRNRKRPATQDGRKVRRYRRRYEVERTIAWLQYFRRLVTRYEYHAHLFQGFAQLACLFTVLQTF</sequence>
<dbReference type="InterPro" id="IPR002559">
    <property type="entry name" value="Transposase_11"/>
</dbReference>
<organism evidence="2 3">
    <name type="scientific">Symmachiella macrocystis</name>
    <dbReference type="NCBI Taxonomy" id="2527985"/>
    <lineage>
        <taxon>Bacteria</taxon>
        <taxon>Pseudomonadati</taxon>
        <taxon>Planctomycetota</taxon>
        <taxon>Planctomycetia</taxon>
        <taxon>Planctomycetales</taxon>
        <taxon>Planctomycetaceae</taxon>
        <taxon>Symmachiella</taxon>
    </lineage>
</organism>
<dbReference type="Proteomes" id="UP000320735">
    <property type="component" value="Unassembled WGS sequence"/>
</dbReference>
<comment type="caution">
    <text evidence="2">The sequence shown here is derived from an EMBL/GenBank/DDBJ whole genome shotgun (WGS) entry which is preliminary data.</text>
</comment>
<name>A0A5C6AUA6_9PLAN</name>
<keyword evidence="3" id="KW-1185">Reference proteome</keyword>
<dbReference type="Pfam" id="PF01609">
    <property type="entry name" value="DDE_Tnp_1"/>
    <property type="match status" value="1"/>
</dbReference>
<dbReference type="PANTHER" id="PTHR30007:SF1">
    <property type="entry name" value="BLR1914 PROTEIN"/>
    <property type="match status" value="1"/>
</dbReference>
<gene>
    <name evidence="2" type="ORF">CA54_61050</name>
</gene>
<reference evidence="2 3" key="1">
    <citation type="submission" date="2019-02" db="EMBL/GenBank/DDBJ databases">
        <title>Deep-cultivation of Planctomycetes and their phenomic and genomic characterization uncovers novel biology.</title>
        <authorList>
            <person name="Wiegand S."/>
            <person name="Jogler M."/>
            <person name="Boedeker C."/>
            <person name="Pinto D."/>
            <person name="Vollmers J."/>
            <person name="Rivas-Marin E."/>
            <person name="Kohn T."/>
            <person name="Peeters S.H."/>
            <person name="Heuer A."/>
            <person name="Rast P."/>
            <person name="Oberbeckmann S."/>
            <person name="Bunk B."/>
            <person name="Jeske O."/>
            <person name="Meyerdierks A."/>
            <person name="Storesund J.E."/>
            <person name="Kallscheuer N."/>
            <person name="Luecker S."/>
            <person name="Lage O.M."/>
            <person name="Pohl T."/>
            <person name="Merkel B.J."/>
            <person name="Hornburger P."/>
            <person name="Mueller R.-W."/>
            <person name="Bruemmer F."/>
            <person name="Labrenz M."/>
            <person name="Spormann A.M."/>
            <person name="Op Den Camp H."/>
            <person name="Overmann J."/>
            <person name="Amann R."/>
            <person name="Jetten M.S.M."/>
            <person name="Mascher T."/>
            <person name="Medema M.H."/>
            <person name="Devos D.P."/>
            <person name="Kaster A.-K."/>
            <person name="Ovreas L."/>
            <person name="Rohde M."/>
            <person name="Galperin M.Y."/>
            <person name="Jogler C."/>
        </authorList>
    </citation>
    <scope>NUCLEOTIDE SEQUENCE [LARGE SCALE GENOMIC DNA]</scope>
    <source>
        <strain evidence="2 3">CA54</strain>
    </source>
</reference>
<dbReference type="GO" id="GO:0006313">
    <property type="term" value="P:DNA transposition"/>
    <property type="evidence" value="ECO:0007669"/>
    <property type="project" value="InterPro"/>
</dbReference>
<evidence type="ECO:0000259" key="1">
    <source>
        <dbReference type="Pfam" id="PF01609"/>
    </source>
</evidence>
<dbReference type="PANTHER" id="PTHR30007">
    <property type="entry name" value="PHP DOMAIN PROTEIN"/>
    <property type="match status" value="1"/>
</dbReference>
<dbReference type="GO" id="GO:0003677">
    <property type="term" value="F:DNA binding"/>
    <property type="evidence" value="ECO:0007669"/>
    <property type="project" value="InterPro"/>
</dbReference>
<dbReference type="AlphaFoldDB" id="A0A5C6AUA6"/>
<accession>A0A5C6AUA6</accession>
<dbReference type="EMBL" id="SJPP01000006">
    <property type="protein sequence ID" value="TWU03021.1"/>
    <property type="molecule type" value="Genomic_DNA"/>
</dbReference>
<protein>
    <submittedName>
        <fullName evidence="2">Transposase DDE domain protein</fullName>
    </submittedName>
</protein>
<dbReference type="GO" id="GO:0004803">
    <property type="term" value="F:transposase activity"/>
    <property type="evidence" value="ECO:0007669"/>
    <property type="project" value="InterPro"/>
</dbReference>
<feature type="domain" description="Transposase IS4-like" evidence="1">
    <location>
        <begin position="2"/>
        <end position="114"/>
    </location>
</feature>
<evidence type="ECO:0000313" key="2">
    <source>
        <dbReference type="EMBL" id="TWU03021.1"/>
    </source>
</evidence>